<sequence>INQLCLFRCEFNSYSSARYTLSLYCKQKVVITYQLCLSDAFHFYICLKVSEESLIMDFGAGRLIFFGALLYYILVITRRYV</sequence>
<accession>A0A2J4ZEY6</accession>
<evidence type="ECO:0000256" key="1">
    <source>
        <dbReference type="SAM" id="Phobius"/>
    </source>
</evidence>
<dbReference type="AlphaFoldDB" id="A0A2J4ZEY6"/>
<comment type="caution">
    <text evidence="2">The sequence shown here is derived from an EMBL/GenBank/DDBJ whole genome shotgun (WGS) entry which is preliminary data.</text>
</comment>
<reference evidence="2 3" key="1">
    <citation type="submission" date="2017-11" db="EMBL/GenBank/DDBJ databases">
        <authorList>
            <person name="Han C.G."/>
        </authorList>
    </citation>
    <scope>NUCLEOTIDE SEQUENCE [LARGE SCALE GENOMIC DNA]</scope>
    <source>
        <strain evidence="2 3">A2</strain>
    </source>
</reference>
<feature type="transmembrane region" description="Helical" evidence="1">
    <location>
        <begin position="59"/>
        <end position="77"/>
    </location>
</feature>
<dbReference type="Proteomes" id="UP000234661">
    <property type="component" value="Unassembled WGS sequence"/>
</dbReference>
<evidence type="ECO:0000313" key="3">
    <source>
        <dbReference type="Proteomes" id="UP000234661"/>
    </source>
</evidence>
<keyword evidence="1" id="KW-0472">Membrane</keyword>
<gene>
    <name evidence="2" type="ORF">CWM85_15700</name>
</gene>
<feature type="non-terminal residue" evidence="2">
    <location>
        <position position="1"/>
    </location>
</feature>
<keyword evidence="1" id="KW-0812">Transmembrane</keyword>
<dbReference type="EMBL" id="PIET01000451">
    <property type="protein sequence ID" value="PLM61625.1"/>
    <property type="molecule type" value="Genomic_DNA"/>
</dbReference>
<protein>
    <submittedName>
        <fullName evidence="2">Uncharacterized protein</fullName>
    </submittedName>
</protein>
<name>A0A2J4ZEY6_9ENTR</name>
<proteinExistence type="predicted"/>
<evidence type="ECO:0000313" key="2">
    <source>
        <dbReference type="EMBL" id="PLM61625.1"/>
    </source>
</evidence>
<reference evidence="2 3" key="2">
    <citation type="submission" date="2018-01" db="EMBL/GenBank/DDBJ databases">
        <title>Genomic study of Klebsiella pneumoniae.</title>
        <authorList>
            <person name="Yang Y."/>
            <person name="Bicalho R."/>
        </authorList>
    </citation>
    <scope>NUCLEOTIDE SEQUENCE [LARGE SCALE GENOMIC DNA]</scope>
    <source>
        <strain evidence="2 3">A2</strain>
    </source>
</reference>
<keyword evidence="1" id="KW-1133">Transmembrane helix</keyword>
<organism evidence="2 3">
    <name type="scientific">Klebsiella michiganensis</name>
    <dbReference type="NCBI Taxonomy" id="1134687"/>
    <lineage>
        <taxon>Bacteria</taxon>
        <taxon>Pseudomonadati</taxon>
        <taxon>Pseudomonadota</taxon>
        <taxon>Gammaproteobacteria</taxon>
        <taxon>Enterobacterales</taxon>
        <taxon>Enterobacteriaceae</taxon>
        <taxon>Klebsiella/Raoultella group</taxon>
        <taxon>Klebsiella</taxon>
    </lineage>
</organism>